<dbReference type="Pfam" id="PF03103">
    <property type="entry name" value="DUF243"/>
    <property type="match status" value="1"/>
</dbReference>
<evidence type="ECO:0000259" key="3">
    <source>
        <dbReference type="SMART" id="SM00690"/>
    </source>
</evidence>
<sequence>MRFVLVVVTASVVCSTPLPDAPLQATFGGFTPIHGARGTGPTSGYNAPPPSIGGGYSAPVPPPSSGYSAPGGGFGGGGVAGSGFGGGGVAGGGFGGGGVAGPTKTIFVNVPHPEPSPPPPPIAAGPPRKHYKIVFIRAPPPPPPPQPILPPRTEQKTLIYVLHQRPQIPEQQVIEVPSVKHNPEVFFVQYDNPPTAEELQQLSAGDLSGFNLDAQSLSAGVGEAGLGVASTSVDDSGEVTFQLGGRPGGSGFGDSPSGVGGGVPLPLDTGSGFGGNAGLGGGFGIRGEAGLGENSFGSGSSLGVPLPGFGGGSVGGGGLDAPAAGGDVFGAGGGGVPLPGVGSSGSGGFSSIPGSAFRTGGTATPIGGAAGPGLQLIGGDLVRPIGNTGFFQEVDDDSLFSVEIEDTFDNRVGLLAGVGRPARASAAAAARNSRTSSSTTTKAKAVSS</sequence>
<accession>A0AAN8WBK9</accession>
<dbReference type="AlphaFoldDB" id="A0AAN8WBK9"/>
<dbReference type="InterPro" id="IPR004145">
    <property type="entry name" value="DUF243"/>
</dbReference>
<protein>
    <recommendedName>
        <fullName evidence="3">DUF243 domain-containing protein</fullName>
    </recommendedName>
</protein>
<keyword evidence="5" id="KW-1185">Reference proteome</keyword>
<comment type="caution">
    <text evidence="4">The sequence shown here is derived from an EMBL/GenBank/DDBJ whole genome shotgun (WGS) entry which is preliminary data.</text>
</comment>
<proteinExistence type="predicted"/>
<evidence type="ECO:0000256" key="2">
    <source>
        <dbReference type="SAM" id="SignalP"/>
    </source>
</evidence>
<dbReference type="EMBL" id="JAXCGZ010023294">
    <property type="protein sequence ID" value="KAK7014114.1"/>
    <property type="molecule type" value="Genomic_DNA"/>
</dbReference>
<feature type="domain" description="DUF243" evidence="3">
    <location>
        <begin position="103"/>
        <end position="193"/>
    </location>
</feature>
<feature type="signal peptide" evidence="2">
    <location>
        <begin position="1"/>
        <end position="15"/>
    </location>
</feature>
<dbReference type="GO" id="GO:0040003">
    <property type="term" value="P:chitin-based cuticle development"/>
    <property type="evidence" value="ECO:0007669"/>
    <property type="project" value="TreeGrafter"/>
</dbReference>
<feature type="chain" id="PRO_5042946394" description="DUF243 domain-containing protein" evidence="2">
    <location>
        <begin position="16"/>
        <end position="448"/>
    </location>
</feature>
<reference evidence="4 5" key="1">
    <citation type="submission" date="2023-11" db="EMBL/GenBank/DDBJ databases">
        <title>Halocaridina rubra genome assembly.</title>
        <authorList>
            <person name="Smith C."/>
        </authorList>
    </citation>
    <scope>NUCLEOTIDE SEQUENCE [LARGE SCALE GENOMIC DNA]</scope>
    <source>
        <strain evidence="4">EP-1</strain>
        <tissue evidence="4">Whole</tissue>
    </source>
</reference>
<dbReference type="PANTHER" id="PTHR31927:SF13">
    <property type="entry name" value="TWEEDLEBETA"/>
    <property type="match status" value="1"/>
</dbReference>
<dbReference type="Proteomes" id="UP001381693">
    <property type="component" value="Unassembled WGS sequence"/>
</dbReference>
<feature type="region of interest" description="Disordered" evidence="1">
    <location>
        <begin position="426"/>
        <end position="448"/>
    </location>
</feature>
<evidence type="ECO:0000313" key="5">
    <source>
        <dbReference type="Proteomes" id="UP001381693"/>
    </source>
</evidence>
<evidence type="ECO:0000313" key="4">
    <source>
        <dbReference type="EMBL" id="KAK7014114.1"/>
    </source>
</evidence>
<evidence type="ECO:0000256" key="1">
    <source>
        <dbReference type="SAM" id="MobiDB-lite"/>
    </source>
</evidence>
<name>A0AAN8WBK9_HALRR</name>
<dbReference type="SMART" id="SM00690">
    <property type="entry name" value="DM5"/>
    <property type="match status" value="1"/>
</dbReference>
<dbReference type="GO" id="GO:0062129">
    <property type="term" value="C:chitin-based extracellular matrix"/>
    <property type="evidence" value="ECO:0007669"/>
    <property type="project" value="TreeGrafter"/>
</dbReference>
<organism evidence="4 5">
    <name type="scientific">Halocaridina rubra</name>
    <name type="common">Hawaiian red shrimp</name>
    <dbReference type="NCBI Taxonomy" id="373956"/>
    <lineage>
        <taxon>Eukaryota</taxon>
        <taxon>Metazoa</taxon>
        <taxon>Ecdysozoa</taxon>
        <taxon>Arthropoda</taxon>
        <taxon>Crustacea</taxon>
        <taxon>Multicrustacea</taxon>
        <taxon>Malacostraca</taxon>
        <taxon>Eumalacostraca</taxon>
        <taxon>Eucarida</taxon>
        <taxon>Decapoda</taxon>
        <taxon>Pleocyemata</taxon>
        <taxon>Caridea</taxon>
        <taxon>Atyoidea</taxon>
        <taxon>Atyidae</taxon>
        <taxon>Halocaridina</taxon>
    </lineage>
</organism>
<keyword evidence="2" id="KW-0732">Signal</keyword>
<dbReference type="PANTHER" id="PTHR31927">
    <property type="entry name" value="FI07246P-RELATED-RELATED"/>
    <property type="match status" value="1"/>
</dbReference>
<dbReference type="GO" id="GO:0008010">
    <property type="term" value="F:structural constituent of chitin-based larval cuticle"/>
    <property type="evidence" value="ECO:0007669"/>
    <property type="project" value="TreeGrafter"/>
</dbReference>
<gene>
    <name evidence="4" type="ORF">SK128_025725</name>
</gene>